<proteinExistence type="predicted"/>
<keyword evidence="2" id="KW-1185">Reference proteome</keyword>
<evidence type="ECO:0000313" key="2">
    <source>
        <dbReference type="Proteomes" id="UP000682811"/>
    </source>
</evidence>
<dbReference type="EMBL" id="BORT01000007">
    <property type="protein sequence ID" value="GIO47243.1"/>
    <property type="molecule type" value="Genomic_DNA"/>
</dbReference>
<accession>A0A919YCL2</accession>
<dbReference type="RefSeq" id="WP_212978144.1">
    <property type="nucleotide sequence ID" value="NZ_AP025343.1"/>
</dbReference>
<gene>
    <name evidence="1" type="ORF">J34TS1_20080</name>
</gene>
<dbReference type="AlphaFoldDB" id="A0A919YCL2"/>
<name>A0A919YCL2_9BACL</name>
<comment type="caution">
    <text evidence="1">The sequence shown here is derived from an EMBL/GenBank/DDBJ whole genome shotgun (WGS) entry which is preliminary data.</text>
</comment>
<protein>
    <submittedName>
        <fullName evidence="1">Uncharacterized protein</fullName>
    </submittedName>
</protein>
<evidence type="ECO:0000313" key="1">
    <source>
        <dbReference type="EMBL" id="GIO47243.1"/>
    </source>
</evidence>
<dbReference type="Proteomes" id="UP000682811">
    <property type="component" value="Unassembled WGS sequence"/>
</dbReference>
<organism evidence="1 2">
    <name type="scientific">Paenibacillus azoreducens</name>
    <dbReference type="NCBI Taxonomy" id="116718"/>
    <lineage>
        <taxon>Bacteria</taxon>
        <taxon>Bacillati</taxon>
        <taxon>Bacillota</taxon>
        <taxon>Bacilli</taxon>
        <taxon>Bacillales</taxon>
        <taxon>Paenibacillaceae</taxon>
        <taxon>Paenibacillus</taxon>
    </lineage>
</organism>
<reference evidence="1 2" key="1">
    <citation type="submission" date="2021-03" db="EMBL/GenBank/DDBJ databases">
        <title>Antimicrobial resistance genes in bacteria isolated from Japanese honey, and their potential for conferring macrolide and lincosamide resistance in the American foulbrood pathogen Paenibacillus larvae.</title>
        <authorList>
            <person name="Okamoto M."/>
            <person name="Kumagai M."/>
            <person name="Kanamori H."/>
            <person name="Takamatsu D."/>
        </authorList>
    </citation>
    <scope>NUCLEOTIDE SEQUENCE [LARGE SCALE GENOMIC DNA]</scope>
    <source>
        <strain evidence="1 2">J34TS1</strain>
    </source>
</reference>
<sequence>MFRIWTEPNADGNELVRRIEELEPNGIDYEYLPEKPQVEGRKDLILMRDPASGALYWQEVDRPPTDAERVKDLEEQLALMQKSNG</sequence>